<gene>
    <name evidence="1" type="ORF">IAA06_03675</name>
</gene>
<dbReference type="Proteomes" id="UP000823842">
    <property type="component" value="Unassembled WGS sequence"/>
</dbReference>
<reference evidence="1" key="1">
    <citation type="journal article" date="2021" name="PeerJ">
        <title>Extensive microbial diversity within the chicken gut microbiome revealed by metagenomics and culture.</title>
        <authorList>
            <person name="Gilroy R."/>
            <person name="Ravi A."/>
            <person name="Getino M."/>
            <person name="Pursley I."/>
            <person name="Horton D.L."/>
            <person name="Alikhan N.F."/>
            <person name="Baker D."/>
            <person name="Gharbi K."/>
            <person name="Hall N."/>
            <person name="Watson M."/>
            <person name="Adriaenssens E.M."/>
            <person name="Foster-Nyarko E."/>
            <person name="Jarju S."/>
            <person name="Secka A."/>
            <person name="Antonio M."/>
            <person name="Oren A."/>
            <person name="Chaudhuri R.R."/>
            <person name="La Ragione R."/>
            <person name="Hildebrand F."/>
            <person name="Pallen M.J."/>
        </authorList>
    </citation>
    <scope>NUCLEOTIDE SEQUENCE</scope>
    <source>
        <strain evidence="1">ChiSjej1B19-5720</strain>
    </source>
</reference>
<dbReference type="EMBL" id="DWYZ01000077">
    <property type="protein sequence ID" value="HJB27876.1"/>
    <property type="molecule type" value="Genomic_DNA"/>
</dbReference>
<protein>
    <submittedName>
        <fullName evidence="1">Uncharacterized protein</fullName>
    </submittedName>
</protein>
<accession>A0A9D2LQS9</accession>
<evidence type="ECO:0000313" key="2">
    <source>
        <dbReference type="Proteomes" id="UP000823842"/>
    </source>
</evidence>
<evidence type="ECO:0000313" key="1">
    <source>
        <dbReference type="EMBL" id="HJB27876.1"/>
    </source>
</evidence>
<comment type="caution">
    <text evidence="1">The sequence shown here is derived from an EMBL/GenBank/DDBJ whole genome shotgun (WGS) entry which is preliminary data.</text>
</comment>
<sequence length="250" mass="29650">MVKERKLAVPYTTIFIAQLPEETQQIIRADLMEYAREHNERLEWDPEAQEYAGMTRRFCDIEEIYKDTDLIFCEPGEDVRDYELSQQRTITVRLPDDDIDALCRKAGGADLTVGELLENFISDLVGGSRTNGSDERMLAHQWFDRCWFSICHEMTFLSYLIDYGLVDAAMDYWTDLEGYREQEDLDEYDKEDMAYYAEELNTLFKEYKKYYPQSSELSVEMAMEKVVKWSREREELLNANRSVRCRENSR</sequence>
<organism evidence="1 2">
    <name type="scientific">Candidatus Blautia faecavium</name>
    <dbReference type="NCBI Taxonomy" id="2838487"/>
    <lineage>
        <taxon>Bacteria</taxon>
        <taxon>Bacillati</taxon>
        <taxon>Bacillota</taxon>
        <taxon>Clostridia</taxon>
        <taxon>Lachnospirales</taxon>
        <taxon>Lachnospiraceae</taxon>
        <taxon>Blautia</taxon>
    </lineage>
</organism>
<name>A0A9D2LQS9_9FIRM</name>
<dbReference type="AlphaFoldDB" id="A0A9D2LQS9"/>
<reference evidence="1" key="2">
    <citation type="submission" date="2021-04" db="EMBL/GenBank/DDBJ databases">
        <authorList>
            <person name="Gilroy R."/>
        </authorList>
    </citation>
    <scope>NUCLEOTIDE SEQUENCE</scope>
    <source>
        <strain evidence="1">ChiSjej1B19-5720</strain>
    </source>
</reference>
<proteinExistence type="predicted"/>